<accession>R0GGP2</accession>
<evidence type="ECO:0000313" key="3">
    <source>
        <dbReference type="Proteomes" id="UP000029121"/>
    </source>
</evidence>
<keyword evidence="3" id="KW-1185">Reference proteome</keyword>
<feature type="compositionally biased region" description="Acidic residues" evidence="1">
    <location>
        <begin position="357"/>
        <end position="390"/>
    </location>
</feature>
<dbReference type="AlphaFoldDB" id="R0GGP2"/>
<name>R0GGP2_9BRAS</name>
<dbReference type="InterPro" id="IPR050715">
    <property type="entry name" value="LRR-SigEffector_domain"/>
</dbReference>
<evidence type="ECO:0000256" key="1">
    <source>
        <dbReference type="SAM" id="MobiDB-lite"/>
    </source>
</evidence>
<protein>
    <submittedName>
        <fullName evidence="2">Uncharacterized protein</fullName>
    </submittedName>
</protein>
<dbReference type="InterPro" id="IPR032675">
    <property type="entry name" value="LRR_dom_sf"/>
</dbReference>
<dbReference type="Gene3D" id="3.80.10.10">
    <property type="entry name" value="Ribonuclease Inhibitor"/>
    <property type="match status" value="1"/>
</dbReference>
<reference evidence="3" key="1">
    <citation type="journal article" date="2013" name="Nat. Genet.">
        <title>The Capsella rubella genome and the genomic consequences of rapid mating system evolution.</title>
        <authorList>
            <person name="Slotte T."/>
            <person name="Hazzouri K.M."/>
            <person name="Agren J.A."/>
            <person name="Koenig D."/>
            <person name="Maumus F."/>
            <person name="Guo Y.L."/>
            <person name="Steige K."/>
            <person name="Platts A.E."/>
            <person name="Escobar J.S."/>
            <person name="Newman L.K."/>
            <person name="Wang W."/>
            <person name="Mandakova T."/>
            <person name="Vello E."/>
            <person name="Smith L.M."/>
            <person name="Henz S.R."/>
            <person name="Steffen J."/>
            <person name="Takuno S."/>
            <person name="Brandvain Y."/>
            <person name="Coop G."/>
            <person name="Andolfatto P."/>
            <person name="Hu T.T."/>
            <person name="Blanchette M."/>
            <person name="Clark R.M."/>
            <person name="Quesneville H."/>
            <person name="Nordborg M."/>
            <person name="Gaut B.S."/>
            <person name="Lysak M.A."/>
            <person name="Jenkins J."/>
            <person name="Grimwood J."/>
            <person name="Chapman J."/>
            <person name="Prochnik S."/>
            <person name="Shu S."/>
            <person name="Rokhsar D."/>
            <person name="Schmutz J."/>
            <person name="Weigel D."/>
            <person name="Wright S.I."/>
        </authorList>
    </citation>
    <scope>NUCLEOTIDE SEQUENCE [LARGE SCALE GENOMIC DNA]</scope>
    <source>
        <strain evidence="3">cv. Monte Gargano</strain>
    </source>
</reference>
<proteinExistence type="predicted"/>
<dbReference type="SUPFAM" id="SSF52058">
    <property type="entry name" value="L domain-like"/>
    <property type="match status" value="1"/>
</dbReference>
<gene>
    <name evidence="2" type="ORF">CARUB_v10022475mg</name>
</gene>
<organism evidence="2 3">
    <name type="scientific">Capsella rubella</name>
    <dbReference type="NCBI Taxonomy" id="81985"/>
    <lineage>
        <taxon>Eukaryota</taxon>
        <taxon>Viridiplantae</taxon>
        <taxon>Streptophyta</taxon>
        <taxon>Embryophyta</taxon>
        <taxon>Tracheophyta</taxon>
        <taxon>Spermatophyta</taxon>
        <taxon>Magnoliopsida</taxon>
        <taxon>eudicotyledons</taxon>
        <taxon>Gunneridae</taxon>
        <taxon>Pentapetalae</taxon>
        <taxon>rosids</taxon>
        <taxon>malvids</taxon>
        <taxon>Brassicales</taxon>
        <taxon>Brassicaceae</taxon>
        <taxon>Camelineae</taxon>
        <taxon>Capsella</taxon>
    </lineage>
</organism>
<dbReference type="EMBL" id="KB870806">
    <property type="protein sequence ID" value="EOA34891.1"/>
    <property type="molecule type" value="Genomic_DNA"/>
</dbReference>
<evidence type="ECO:0000313" key="2">
    <source>
        <dbReference type="EMBL" id="EOA34891.1"/>
    </source>
</evidence>
<feature type="region of interest" description="Disordered" evidence="1">
    <location>
        <begin position="357"/>
        <end position="394"/>
    </location>
</feature>
<dbReference type="Proteomes" id="UP000029121">
    <property type="component" value="Unassembled WGS sequence"/>
</dbReference>
<dbReference type="PANTHER" id="PTHR45752:SF195">
    <property type="entry name" value="LEUCINE-RICH REPEAT (LRR) FAMILY PROTEIN-RELATED"/>
    <property type="match status" value="1"/>
</dbReference>
<sequence length="413" mass="47209">MDLLGSENLKELPDLSKATKLETLQLSKCRNLQIIPSHMNLVSLVSVSMIGCIRLRDIPVMSTNIEALYITETAIEDEPPSVRLCSRLQTLNLSRSVKLTSLTHLPMTITYLDVRYTGIKKIPDCIKALHELQFLLISSCRRLTSLPELPGSLQFLHADDCDSLVTIFSPLNITPSAWRLEFTNCFKLDQQARKAIIQQSFSQGITLLPGRQVPAEFEHRAKGNCLTIRSNGNDPLYALSRYNVCVVISPPRQEYSLGHSPPRLLCRHIAKGDLYPNEVSIFVGDVPKFRREHLFIFSINHRWPCIVDPSDVNREIVFEFSSEFQEFDIIECGAQILTDEWDYEFGLYQDDIEFESSEASGDDIEFESSEASEDEMEFESIQASEDDDEHGDSKEDEYLRTDCWSWLFLCFKQ</sequence>
<dbReference type="PANTHER" id="PTHR45752">
    <property type="entry name" value="LEUCINE-RICH REPEAT-CONTAINING"/>
    <property type="match status" value="1"/>
</dbReference>